<keyword evidence="1" id="KW-0479">Metal-binding</keyword>
<dbReference type="SUPFAM" id="SSF57667">
    <property type="entry name" value="beta-beta-alpha zinc fingers"/>
    <property type="match status" value="1"/>
</dbReference>
<dbReference type="STRING" id="576137.A0A1L7XSZ9"/>
<organism evidence="4 5">
    <name type="scientific">Phialocephala subalpina</name>
    <dbReference type="NCBI Taxonomy" id="576137"/>
    <lineage>
        <taxon>Eukaryota</taxon>
        <taxon>Fungi</taxon>
        <taxon>Dikarya</taxon>
        <taxon>Ascomycota</taxon>
        <taxon>Pezizomycotina</taxon>
        <taxon>Leotiomycetes</taxon>
        <taxon>Helotiales</taxon>
        <taxon>Mollisiaceae</taxon>
        <taxon>Phialocephala</taxon>
        <taxon>Phialocephala fortinii species complex</taxon>
    </lineage>
</organism>
<feature type="compositionally biased region" description="Basic and acidic residues" evidence="2">
    <location>
        <begin position="548"/>
        <end position="559"/>
    </location>
</feature>
<accession>A0A1L7XSZ9</accession>
<proteinExistence type="predicted"/>
<keyword evidence="5" id="KW-1185">Reference proteome</keyword>
<dbReference type="PROSITE" id="PS00028">
    <property type="entry name" value="ZINC_FINGER_C2H2_1"/>
    <property type="match status" value="1"/>
</dbReference>
<dbReference type="AlphaFoldDB" id="A0A1L7XSZ9"/>
<evidence type="ECO:0000256" key="2">
    <source>
        <dbReference type="SAM" id="MobiDB-lite"/>
    </source>
</evidence>
<feature type="region of interest" description="Disordered" evidence="2">
    <location>
        <begin position="519"/>
        <end position="569"/>
    </location>
</feature>
<gene>
    <name evidence="4" type="ORF">PAC_18024</name>
</gene>
<keyword evidence="1" id="KW-0863">Zinc-finger</keyword>
<evidence type="ECO:0000256" key="1">
    <source>
        <dbReference type="PROSITE-ProRule" id="PRU00042"/>
    </source>
</evidence>
<reference evidence="4 5" key="1">
    <citation type="submission" date="2016-03" db="EMBL/GenBank/DDBJ databases">
        <authorList>
            <person name="Ploux O."/>
        </authorList>
    </citation>
    <scope>NUCLEOTIDE SEQUENCE [LARGE SCALE GENOMIC DNA]</scope>
    <source>
        <strain evidence="4 5">UAMH 11012</strain>
    </source>
</reference>
<dbReference type="InterPro" id="IPR036236">
    <property type="entry name" value="Znf_C2H2_sf"/>
</dbReference>
<dbReference type="Gene3D" id="3.30.160.60">
    <property type="entry name" value="Classic Zinc Finger"/>
    <property type="match status" value="1"/>
</dbReference>
<dbReference type="PANTHER" id="PTHR38166">
    <property type="entry name" value="C2H2-TYPE DOMAIN-CONTAINING PROTEIN-RELATED"/>
    <property type="match status" value="1"/>
</dbReference>
<dbReference type="OrthoDB" id="3564766at2759"/>
<protein>
    <recommendedName>
        <fullName evidence="3">C2H2-type domain-containing protein</fullName>
    </recommendedName>
</protein>
<dbReference type="EMBL" id="FJOG01000051">
    <property type="protein sequence ID" value="CZR68125.1"/>
    <property type="molecule type" value="Genomic_DNA"/>
</dbReference>
<feature type="domain" description="C2H2-type" evidence="3">
    <location>
        <begin position="196"/>
        <end position="214"/>
    </location>
</feature>
<feature type="region of interest" description="Disordered" evidence="2">
    <location>
        <begin position="413"/>
        <end position="463"/>
    </location>
</feature>
<feature type="compositionally biased region" description="Low complexity" evidence="2">
    <location>
        <begin position="107"/>
        <end position="121"/>
    </location>
</feature>
<feature type="region of interest" description="Disordered" evidence="2">
    <location>
        <begin position="94"/>
        <end position="121"/>
    </location>
</feature>
<name>A0A1L7XSZ9_9HELO</name>
<feature type="region of interest" description="Disordered" evidence="2">
    <location>
        <begin position="290"/>
        <end position="315"/>
    </location>
</feature>
<feature type="compositionally biased region" description="Basic and acidic residues" evidence="2">
    <location>
        <begin position="441"/>
        <end position="459"/>
    </location>
</feature>
<feature type="compositionally biased region" description="Polar residues" evidence="2">
    <location>
        <begin position="524"/>
        <end position="540"/>
    </location>
</feature>
<dbReference type="GO" id="GO:0008270">
    <property type="term" value="F:zinc ion binding"/>
    <property type="evidence" value="ECO:0007669"/>
    <property type="project" value="UniProtKB-KW"/>
</dbReference>
<evidence type="ECO:0000313" key="4">
    <source>
        <dbReference type="EMBL" id="CZR68125.1"/>
    </source>
</evidence>
<sequence length="936" mass="105226">MNTTKATKTTPKEKPRTLCTVKGCTTTFSRKVDSYRHITEVHGDAKKCPVKGCTWKNAKREGRLGTHMMNAHSDVYKPVELELELPLNQWPSQQATSQAYRSEESGYAQYSPSSSNGSPQNSAVLAAQMTYAQPAISNSTSMSGQPYPTAAWSQNGQPTSMMGAYDSSQYQYALPTLSAGASVAEDTSSYEGDRPYSCKFCSKTFKRSDVLRDHFSQCEKRGSSAIPSVTDSVIRAASIDTRIGEGNITSKGETWGTKSLVTPLPDADPVVLNPSPKSEPLRELILPLIKKEESSDGDNGDERESQQADKKRLDGRTKLEMVDTFVEEQLGNVLASEPWPQIVFNPEANLPFMGCDLEPQSVSRRFKFELPRSFGFEEPTDIQNWFQEYQSHEDMASEEGQFGYALINSNMARTRDRRPSEGNLSDTPGILNLSESMSTRTADKTDWENSDADSSHAHESANLQNCNSKQKYKQLNGHPSNRQHVLSAETMLVDRLTSEFWVLFNQYWKGGFRHRGSGALPTSGIGSNGTSSEQSSNGPSNRKRARGKRPEDPDDNDRRASKRAGKQPATETISVELQYACPYRKHNPRKYCVQDWKLCALTSHKNIARVKAHLYNYHTIHQCPRCKQLFDTAAMLEIHALAPDSCQLQTLEHIDGITSKIKEQLQCRKKAFPGQTEPERWVQIYRIIFQPKDDDGIPSPYFEPIRDEEPNRPLSPESRIFSEYEGHFRRELPRHFQAILESAVSNEIQPIEERLRRQFMGFLEEAQNRTFSSFRARFNVPEWTQIREQTNAGPMLGESSTEMLETFFRPLSQIDLGSLLGFNLSEQNFEFSNLKDDHLADSAYALGSPRPLSPQNQDVPKCCTEEPIPTSEAGPSSLDSPDSTADNQEMRFRDLEVSQAESASILATNDVLLAPNQLEDYTLMFNDNSWALNSIT</sequence>
<dbReference type="PANTHER" id="PTHR38166:SF1">
    <property type="entry name" value="C2H2-TYPE DOMAIN-CONTAINING PROTEIN"/>
    <property type="match status" value="1"/>
</dbReference>
<dbReference type="InterPro" id="IPR013087">
    <property type="entry name" value="Znf_C2H2_type"/>
</dbReference>
<dbReference type="PROSITE" id="PS50157">
    <property type="entry name" value="ZINC_FINGER_C2H2_2"/>
    <property type="match status" value="1"/>
</dbReference>
<feature type="region of interest" description="Disordered" evidence="2">
    <location>
        <begin position="845"/>
        <end position="886"/>
    </location>
</feature>
<feature type="compositionally biased region" description="Polar residues" evidence="2">
    <location>
        <begin position="873"/>
        <end position="886"/>
    </location>
</feature>
<dbReference type="Proteomes" id="UP000184330">
    <property type="component" value="Unassembled WGS sequence"/>
</dbReference>
<evidence type="ECO:0000259" key="3">
    <source>
        <dbReference type="PROSITE" id="PS50157"/>
    </source>
</evidence>
<evidence type="ECO:0000313" key="5">
    <source>
        <dbReference type="Proteomes" id="UP000184330"/>
    </source>
</evidence>
<dbReference type="SMART" id="SM00355">
    <property type="entry name" value="ZnF_C2H2"/>
    <property type="match status" value="4"/>
</dbReference>
<keyword evidence="1" id="KW-0862">Zinc</keyword>